<reference evidence="1" key="1">
    <citation type="journal article" date="2012" name="Nature">
        <title>The oyster genome reveals stress adaptation and complexity of shell formation.</title>
        <authorList>
            <person name="Zhang G."/>
            <person name="Fang X."/>
            <person name="Guo X."/>
            <person name="Li L."/>
            <person name="Luo R."/>
            <person name="Xu F."/>
            <person name="Yang P."/>
            <person name="Zhang L."/>
            <person name="Wang X."/>
            <person name="Qi H."/>
            <person name="Xiong Z."/>
            <person name="Que H."/>
            <person name="Xie Y."/>
            <person name="Holland P.W."/>
            <person name="Paps J."/>
            <person name="Zhu Y."/>
            <person name="Wu F."/>
            <person name="Chen Y."/>
            <person name="Wang J."/>
            <person name="Peng C."/>
            <person name="Meng J."/>
            <person name="Yang L."/>
            <person name="Liu J."/>
            <person name="Wen B."/>
            <person name="Zhang N."/>
            <person name="Huang Z."/>
            <person name="Zhu Q."/>
            <person name="Feng Y."/>
            <person name="Mount A."/>
            <person name="Hedgecock D."/>
            <person name="Xu Z."/>
            <person name="Liu Y."/>
            <person name="Domazet-Loso T."/>
            <person name="Du Y."/>
            <person name="Sun X."/>
            <person name="Zhang S."/>
            <person name="Liu B."/>
            <person name="Cheng P."/>
            <person name="Jiang X."/>
            <person name="Li J."/>
            <person name="Fan D."/>
            <person name="Wang W."/>
            <person name="Fu W."/>
            <person name="Wang T."/>
            <person name="Wang B."/>
            <person name="Zhang J."/>
            <person name="Peng Z."/>
            <person name="Li Y."/>
            <person name="Li N."/>
            <person name="Wang J."/>
            <person name="Chen M."/>
            <person name="He Y."/>
            <person name="Tan F."/>
            <person name="Song X."/>
            <person name="Zheng Q."/>
            <person name="Huang R."/>
            <person name="Yang H."/>
            <person name="Du X."/>
            <person name="Chen L."/>
            <person name="Yang M."/>
            <person name="Gaffney P.M."/>
            <person name="Wang S."/>
            <person name="Luo L."/>
            <person name="She Z."/>
            <person name="Ming Y."/>
            <person name="Huang W."/>
            <person name="Zhang S."/>
            <person name="Huang B."/>
            <person name="Zhang Y."/>
            <person name="Qu T."/>
            <person name="Ni P."/>
            <person name="Miao G."/>
            <person name="Wang J."/>
            <person name="Wang Q."/>
            <person name="Steinberg C.E."/>
            <person name="Wang H."/>
            <person name="Li N."/>
            <person name="Qian L."/>
            <person name="Zhang G."/>
            <person name="Li Y."/>
            <person name="Yang H."/>
            <person name="Liu X."/>
            <person name="Wang J."/>
            <person name="Yin Y."/>
            <person name="Wang J."/>
        </authorList>
    </citation>
    <scope>NUCLEOTIDE SEQUENCE [LARGE SCALE GENOMIC DNA]</scope>
    <source>
        <strain evidence="1">05x7-T-G4-1.051#20</strain>
    </source>
</reference>
<protein>
    <submittedName>
        <fullName evidence="1">Uncharacterized protein</fullName>
    </submittedName>
</protein>
<dbReference type="EMBL" id="JH816704">
    <property type="protein sequence ID" value="EKC31762.1"/>
    <property type="molecule type" value="Genomic_DNA"/>
</dbReference>
<accession>K1Q573</accession>
<sequence length="227" mass="25781">MNKRSTVNGSNCPPGAMNIAQNCIKNSVPLLLPTERSVDAEIEVWRRVCLDSSLNKASECLRHVMDNCTGFTDEEQNLQRLFSHQNIQKTAVFFCNNFQMYENNIRCVHNQHEAAIKCSRPQIESFRRKIAAKSPIEVMILSSCRSHQVMTDCLLEPVYTECGESAAMFLEEITTNSRPPVCQKLPRKYLLQQSDNNGANCFAVTSLATWCSLLFWMLVLIKPSLKL</sequence>
<evidence type="ECO:0000313" key="1">
    <source>
        <dbReference type="EMBL" id="EKC31762.1"/>
    </source>
</evidence>
<gene>
    <name evidence="1" type="ORF">CGI_10016704</name>
</gene>
<dbReference type="InParanoid" id="K1Q573"/>
<proteinExistence type="predicted"/>
<dbReference type="HOGENOM" id="CLU_1220742_0_0_1"/>
<name>K1Q573_MAGGI</name>
<organism evidence="1">
    <name type="scientific">Magallana gigas</name>
    <name type="common">Pacific oyster</name>
    <name type="synonym">Crassostrea gigas</name>
    <dbReference type="NCBI Taxonomy" id="29159"/>
    <lineage>
        <taxon>Eukaryota</taxon>
        <taxon>Metazoa</taxon>
        <taxon>Spiralia</taxon>
        <taxon>Lophotrochozoa</taxon>
        <taxon>Mollusca</taxon>
        <taxon>Bivalvia</taxon>
        <taxon>Autobranchia</taxon>
        <taxon>Pteriomorphia</taxon>
        <taxon>Ostreida</taxon>
        <taxon>Ostreoidea</taxon>
        <taxon>Ostreidae</taxon>
        <taxon>Magallana</taxon>
    </lineage>
</organism>
<dbReference type="AlphaFoldDB" id="K1Q573"/>